<sequence>MSRTFSSATRVLRALKALKGHALHGLSNTELAQLTGDSPSNITRAMQTLIEEGLAVKLDTGRFAPGVALLQIAQAHAEEMARMQGRINEINQRVLAGARH</sequence>
<evidence type="ECO:0000259" key="1">
    <source>
        <dbReference type="Pfam" id="PF09339"/>
    </source>
</evidence>
<evidence type="ECO:0000313" key="2">
    <source>
        <dbReference type="EMBL" id="RRW38492.1"/>
    </source>
</evidence>
<dbReference type="AlphaFoldDB" id="A0A427HU66"/>
<dbReference type="GO" id="GO:0003677">
    <property type="term" value="F:DNA binding"/>
    <property type="evidence" value="ECO:0007669"/>
    <property type="project" value="InterPro"/>
</dbReference>
<organism evidence="2 3">
    <name type="scientific">Ectopseudomonas oleovorans</name>
    <name type="common">Pseudomonas oleovorans</name>
    <dbReference type="NCBI Taxonomy" id="301"/>
    <lineage>
        <taxon>Bacteria</taxon>
        <taxon>Pseudomonadati</taxon>
        <taxon>Pseudomonadota</taxon>
        <taxon>Gammaproteobacteria</taxon>
        <taxon>Pseudomonadales</taxon>
        <taxon>Pseudomonadaceae</taxon>
        <taxon>Ectopseudomonas</taxon>
    </lineage>
</organism>
<dbReference type="PANTHER" id="PTHR30136:SF35">
    <property type="entry name" value="HTH-TYPE TRANSCRIPTIONAL REGULATOR RV1719"/>
    <property type="match status" value="1"/>
</dbReference>
<dbReference type="RefSeq" id="WP_125873605.1">
    <property type="nucleotide sequence ID" value="NZ_RHRS01000006.1"/>
</dbReference>
<accession>A0A427HU66</accession>
<dbReference type="SUPFAM" id="SSF46785">
    <property type="entry name" value="Winged helix' DNA-binding domain"/>
    <property type="match status" value="1"/>
</dbReference>
<dbReference type="InterPro" id="IPR036390">
    <property type="entry name" value="WH_DNA-bd_sf"/>
</dbReference>
<dbReference type="InterPro" id="IPR050707">
    <property type="entry name" value="HTH_MetabolicPath_Reg"/>
</dbReference>
<dbReference type="InterPro" id="IPR005471">
    <property type="entry name" value="Tscrpt_reg_IclR_N"/>
</dbReference>
<feature type="domain" description="HTH iclR-type" evidence="1">
    <location>
        <begin position="7"/>
        <end position="57"/>
    </location>
</feature>
<dbReference type="Gene3D" id="1.10.10.10">
    <property type="entry name" value="Winged helix-like DNA-binding domain superfamily/Winged helix DNA-binding domain"/>
    <property type="match status" value="1"/>
</dbReference>
<comment type="caution">
    <text evidence="2">The sequence shown here is derived from an EMBL/GenBank/DDBJ whole genome shotgun (WGS) entry which is preliminary data.</text>
</comment>
<dbReference type="Pfam" id="PF09339">
    <property type="entry name" value="HTH_IclR"/>
    <property type="match status" value="1"/>
</dbReference>
<protein>
    <submittedName>
        <fullName evidence="2">IclR family transcriptional regulator</fullName>
    </submittedName>
</protein>
<gene>
    <name evidence="2" type="ORF">EGJ44_03895</name>
</gene>
<evidence type="ECO:0000313" key="3">
    <source>
        <dbReference type="Proteomes" id="UP000272833"/>
    </source>
</evidence>
<dbReference type="PANTHER" id="PTHR30136">
    <property type="entry name" value="HELIX-TURN-HELIX TRANSCRIPTIONAL REGULATOR, ICLR FAMILY"/>
    <property type="match status" value="1"/>
</dbReference>
<dbReference type="GO" id="GO:0003700">
    <property type="term" value="F:DNA-binding transcription factor activity"/>
    <property type="evidence" value="ECO:0007669"/>
    <property type="project" value="TreeGrafter"/>
</dbReference>
<dbReference type="Proteomes" id="UP000272833">
    <property type="component" value="Unassembled WGS sequence"/>
</dbReference>
<proteinExistence type="predicted"/>
<dbReference type="InterPro" id="IPR036388">
    <property type="entry name" value="WH-like_DNA-bd_sf"/>
</dbReference>
<name>A0A427HU66_ECTOL</name>
<reference evidence="2 3" key="1">
    <citation type="submission" date="2018-10" db="EMBL/GenBank/DDBJ databases">
        <title>Transmission dynamics of multidrug resistant bacteria on intensive care unit surfaces.</title>
        <authorList>
            <person name="D'Souza A.W."/>
            <person name="Potter R.F."/>
            <person name="Wallace M."/>
            <person name="Shupe A."/>
            <person name="Patel S."/>
            <person name="Sun S."/>
            <person name="Gul D."/>
            <person name="Kwon J.H."/>
            <person name="Andleeb S."/>
            <person name="Burnham C.-A.D."/>
            <person name="Dantas G."/>
        </authorList>
    </citation>
    <scope>NUCLEOTIDE SEQUENCE [LARGE SCALE GENOMIC DNA]</scope>
    <source>
        <strain evidence="2 3">PO_271</strain>
    </source>
</reference>
<dbReference type="EMBL" id="RHRS01000006">
    <property type="protein sequence ID" value="RRW38492.1"/>
    <property type="molecule type" value="Genomic_DNA"/>
</dbReference>
<dbReference type="GO" id="GO:0045892">
    <property type="term" value="P:negative regulation of DNA-templated transcription"/>
    <property type="evidence" value="ECO:0007669"/>
    <property type="project" value="TreeGrafter"/>
</dbReference>